<dbReference type="EMBL" id="VSSQ01002096">
    <property type="protein sequence ID" value="MPM13280.1"/>
    <property type="molecule type" value="Genomic_DNA"/>
</dbReference>
<reference evidence="1" key="1">
    <citation type="submission" date="2019-08" db="EMBL/GenBank/DDBJ databases">
        <authorList>
            <person name="Kucharzyk K."/>
            <person name="Murdoch R.W."/>
            <person name="Higgins S."/>
            <person name="Loffler F."/>
        </authorList>
    </citation>
    <scope>NUCLEOTIDE SEQUENCE</scope>
</reference>
<gene>
    <name evidence="1" type="ORF">SDC9_59636</name>
</gene>
<dbReference type="AlphaFoldDB" id="A0A644XAP8"/>
<proteinExistence type="predicted"/>
<name>A0A644XAP8_9ZZZZ</name>
<evidence type="ECO:0000313" key="1">
    <source>
        <dbReference type="EMBL" id="MPM13280.1"/>
    </source>
</evidence>
<protein>
    <submittedName>
        <fullName evidence="1">Uncharacterized protein</fullName>
    </submittedName>
</protein>
<sequence>MTHGYFIVADASLNFNRKFQQTQIIGNRGSFLSHFFAQHFLRHFIFFHQLVESKGNFNGIQVFTLNVFDKSHLQNSFIIGFADKCRNLCESGHF</sequence>
<accession>A0A644XAP8</accession>
<organism evidence="1">
    <name type="scientific">bioreactor metagenome</name>
    <dbReference type="NCBI Taxonomy" id="1076179"/>
    <lineage>
        <taxon>unclassified sequences</taxon>
        <taxon>metagenomes</taxon>
        <taxon>ecological metagenomes</taxon>
    </lineage>
</organism>
<comment type="caution">
    <text evidence="1">The sequence shown here is derived from an EMBL/GenBank/DDBJ whole genome shotgun (WGS) entry which is preliminary data.</text>
</comment>